<feature type="chain" id="PRO_5014714839" description="Fibronectin type-III domain-containing protein" evidence="2">
    <location>
        <begin position="32"/>
        <end position="492"/>
    </location>
</feature>
<keyword evidence="1" id="KW-0812">Transmembrane</keyword>
<keyword evidence="2" id="KW-0732">Signal</keyword>
<sequence>MKYTNKIRLFLGLFCMFALTVGMTTPSLVVAAAVDVTTLAPIAYQKFGVTLNGYIYAGDLNVSAKGSYIYTWFEWGKTTGSTFNHTTNSKSLTVQLDNAPFSANLTKLSAGTYYYRTVAVHQNVFSYGGVVSFTVQIDGDITSGGYYTSTGGVSYLAPTVATYLATNVSGTSANLNGSIDPRGRTDVARWFQWGTSTSLGYTTPQTYNASYATGFSQPINGLKPNTTYYYRAVAQNPGSGTVYGATLSFITTGGAAVSTQTTIIPAVTAVAPVASTKNATLVGKTIATLKGSAFSGGDNARGWFEWGKTTSLGNNTPSQTIRHDAAVNFSQPISGLSSGTTYYYRAVVETSTNKDIGGIVSFATQSVESQQTTGSVSQIPPAQIEYGPVETIATSSLSQEATTTNTQAALVSTGKSDITVIKDVSSANVARGGFFPNSLIEWAIMVVFLLAAISFTNYLYISRQRMKRALEEEQKDRNMNNKASGGVNFLRK</sequence>
<dbReference type="Proteomes" id="UP000229236">
    <property type="component" value="Unassembled WGS sequence"/>
</dbReference>
<evidence type="ECO:0008006" key="5">
    <source>
        <dbReference type="Google" id="ProtNLM"/>
    </source>
</evidence>
<dbReference type="EMBL" id="PFTM01000071">
    <property type="protein sequence ID" value="PJB81871.1"/>
    <property type="molecule type" value="Genomic_DNA"/>
</dbReference>
<feature type="signal peptide" evidence="2">
    <location>
        <begin position="1"/>
        <end position="31"/>
    </location>
</feature>
<gene>
    <name evidence="3" type="ORF">CO088_04395</name>
</gene>
<evidence type="ECO:0000256" key="2">
    <source>
        <dbReference type="SAM" id="SignalP"/>
    </source>
</evidence>
<proteinExistence type="predicted"/>
<keyword evidence="1" id="KW-0472">Membrane</keyword>
<evidence type="ECO:0000256" key="1">
    <source>
        <dbReference type="SAM" id="Phobius"/>
    </source>
</evidence>
<comment type="caution">
    <text evidence="3">The sequence shown here is derived from an EMBL/GenBank/DDBJ whole genome shotgun (WGS) entry which is preliminary data.</text>
</comment>
<evidence type="ECO:0000313" key="4">
    <source>
        <dbReference type="Proteomes" id="UP000229236"/>
    </source>
</evidence>
<dbReference type="AlphaFoldDB" id="A0A2M8D5M2"/>
<evidence type="ECO:0000313" key="3">
    <source>
        <dbReference type="EMBL" id="PJB81871.1"/>
    </source>
</evidence>
<reference evidence="4" key="1">
    <citation type="submission" date="2017-09" db="EMBL/GenBank/DDBJ databases">
        <title>Depth-based differentiation of microbial function through sediment-hosted aquifers and enrichment of novel symbionts in the deep terrestrial subsurface.</title>
        <authorList>
            <person name="Probst A.J."/>
            <person name="Ladd B."/>
            <person name="Jarett J.K."/>
            <person name="Geller-Mcgrath D.E."/>
            <person name="Sieber C.M.K."/>
            <person name="Emerson J.B."/>
            <person name="Anantharaman K."/>
            <person name="Thomas B.C."/>
            <person name="Malmstrom R."/>
            <person name="Stieglmeier M."/>
            <person name="Klingl A."/>
            <person name="Woyke T."/>
            <person name="Ryan C.M."/>
            <person name="Banfield J.F."/>
        </authorList>
    </citation>
    <scope>NUCLEOTIDE SEQUENCE [LARGE SCALE GENOMIC DNA]</scope>
</reference>
<feature type="transmembrane region" description="Helical" evidence="1">
    <location>
        <begin position="442"/>
        <end position="461"/>
    </location>
</feature>
<keyword evidence="1" id="KW-1133">Transmembrane helix</keyword>
<protein>
    <recommendedName>
        <fullName evidence="5">Fibronectin type-III domain-containing protein</fullName>
    </recommendedName>
</protein>
<accession>A0A2M8D5M2</accession>
<organism evidence="3 4">
    <name type="scientific">Candidatus Yonathbacteria bacterium CG_4_9_14_0_8_um_filter_46_47</name>
    <dbReference type="NCBI Taxonomy" id="1975106"/>
    <lineage>
        <taxon>Bacteria</taxon>
        <taxon>Candidatus Yonathiibacteriota</taxon>
    </lineage>
</organism>
<name>A0A2M8D5M2_9BACT</name>